<evidence type="ECO:0000256" key="1">
    <source>
        <dbReference type="SAM" id="MobiDB-lite"/>
    </source>
</evidence>
<dbReference type="RefSeq" id="WP_245411112.1">
    <property type="nucleotide sequence ID" value="NZ_CP025086.1"/>
</dbReference>
<comment type="caution">
    <text evidence="4">The sequence shown here is derived from an EMBL/GenBank/DDBJ whole genome shotgun (WGS) entry which is preliminary data.</text>
</comment>
<proteinExistence type="predicted"/>
<dbReference type="InterPro" id="IPR043724">
    <property type="entry name" value="DUF5666"/>
</dbReference>
<sequence length="390" mass="39993">MSDPLLLVRRTFLRLLATSVSAFALSGRDAFGQATDRGIGGTGTPGAAEQENPDRGIGGTGVIGTVRKFGSIVVNGLRITYAKNIPVRIDGREASTSQLRIGQVVRVIANQRGGIYSTHAIDVVSEVVGDVDGVSGNHLVVLGQTVSTANLSRSHHWAAGDHIAVSGLRRPDGVIVASLIEPRSDTPDQVAGPIVQASDGSLRIGDLKLMGVDAAMIGQRALLTGKLVDGAFAVAESHSELGVLRSQVSRLLVESYIEYNEGGLYAGSGFAIAGLSSTQRSPRKAVRAVISATFKDDGTLHLNSLRIEPSGNDRDDDIPEHPANPHDRGDQSEPGGAGSRDGMPRAPDRAGGMGGPGVPNLPPEFPGPPGGPGSFGPGGPGGGGGGGGRR</sequence>
<protein>
    <recommendedName>
        <fullName evidence="3">DUF5666 domain-containing protein</fullName>
    </recommendedName>
</protein>
<accession>A0A3D9Z2R3</accession>
<evidence type="ECO:0000256" key="2">
    <source>
        <dbReference type="SAM" id="SignalP"/>
    </source>
</evidence>
<feature type="compositionally biased region" description="Pro residues" evidence="1">
    <location>
        <begin position="359"/>
        <end position="371"/>
    </location>
</feature>
<keyword evidence="2" id="KW-0732">Signal</keyword>
<dbReference type="Pfam" id="PF18914">
    <property type="entry name" value="DUF5666"/>
    <property type="match status" value="1"/>
</dbReference>
<organism evidence="4 5">
    <name type="scientific">Methylovirgula ligni</name>
    <dbReference type="NCBI Taxonomy" id="569860"/>
    <lineage>
        <taxon>Bacteria</taxon>
        <taxon>Pseudomonadati</taxon>
        <taxon>Pseudomonadota</taxon>
        <taxon>Alphaproteobacteria</taxon>
        <taxon>Hyphomicrobiales</taxon>
        <taxon>Beijerinckiaceae</taxon>
        <taxon>Methylovirgula</taxon>
    </lineage>
</organism>
<dbReference type="AlphaFoldDB" id="A0A3D9Z2R3"/>
<name>A0A3D9Z2R3_9HYPH</name>
<gene>
    <name evidence="4" type="ORF">DES32_0330</name>
</gene>
<feature type="signal peptide" evidence="2">
    <location>
        <begin position="1"/>
        <end position="24"/>
    </location>
</feature>
<keyword evidence="5" id="KW-1185">Reference proteome</keyword>
<feature type="region of interest" description="Disordered" evidence="1">
    <location>
        <begin position="302"/>
        <end position="390"/>
    </location>
</feature>
<evidence type="ECO:0000313" key="4">
    <source>
        <dbReference type="EMBL" id="REF89115.1"/>
    </source>
</evidence>
<evidence type="ECO:0000313" key="5">
    <source>
        <dbReference type="Proteomes" id="UP000256900"/>
    </source>
</evidence>
<feature type="domain" description="DUF5666" evidence="3">
    <location>
        <begin position="129"/>
        <end position="181"/>
    </location>
</feature>
<evidence type="ECO:0000259" key="3">
    <source>
        <dbReference type="Pfam" id="PF18914"/>
    </source>
</evidence>
<feature type="chain" id="PRO_5017739161" description="DUF5666 domain-containing protein" evidence="2">
    <location>
        <begin position="25"/>
        <end position="390"/>
    </location>
</feature>
<reference evidence="4 5" key="1">
    <citation type="submission" date="2018-08" db="EMBL/GenBank/DDBJ databases">
        <title>Genomic Encyclopedia of Type Strains, Phase IV (KMG-IV): sequencing the most valuable type-strain genomes for metagenomic binning, comparative biology and taxonomic classification.</title>
        <authorList>
            <person name="Goeker M."/>
        </authorList>
    </citation>
    <scope>NUCLEOTIDE SEQUENCE [LARGE SCALE GENOMIC DNA]</scope>
    <source>
        <strain evidence="4 5">BW863</strain>
    </source>
</reference>
<feature type="region of interest" description="Disordered" evidence="1">
    <location>
        <begin position="36"/>
        <end position="58"/>
    </location>
</feature>
<dbReference type="Proteomes" id="UP000256900">
    <property type="component" value="Unassembled WGS sequence"/>
</dbReference>
<dbReference type="EMBL" id="QUMO01000001">
    <property type="protein sequence ID" value="REF89115.1"/>
    <property type="molecule type" value="Genomic_DNA"/>
</dbReference>
<feature type="compositionally biased region" description="Basic and acidic residues" evidence="1">
    <location>
        <begin position="319"/>
        <end position="331"/>
    </location>
</feature>
<feature type="compositionally biased region" description="Gly residues" evidence="1">
    <location>
        <begin position="372"/>
        <end position="390"/>
    </location>
</feature>